<evidence type="ECO:0000313" key="2">
    <source>
        <dbReference type="Proteomes" id="UP000028939"/>
    </source>
</evidence>
<protein>
    <submittedName>
        <fullName evidence="1">Uncharacterized protein</fullName>
    </submittedName>
</protein>
<dbReference type="AlphaFoldDB" id="A0A077HJY6"/>
<gene>
    <name evidence="1" type="ORF">CUREI_03550</name>
</gene>
<dbReference type="RefSeq" id="WP_038610427.1">
    <property type="nucleotide sequence ID" value="NZ_CP009215.1"/>
</dbReference>
<name>A0A077HJY6_9CORY</name>
<keyword evidence="2" id="KW-1185">Reference proteome</keyword>
<sequence length="161" mass="18190">MTQPQRITESEQIMLRVINARFFDNGMVTEEAFRLTTRDKDQLSVNQESKITPSEALEQKSTILRARKESEGKPFNPPPAVARMTVGEIEDIPLPTEEGELHDGEQPALSVWDDSMLEDAPDSHAYIDFGQAYPSKKRLKAIYNRLAAISNQNGKLFRPDS</sequence>
<dbReference type="Proteomes" id="UP000028939">
    <property type="component" value="Chromosome"/>
</dbReference>
<dbReference type="HOGENOM" id="CLU_1640928_0_0_11"/>
<proteinExistence type="predicted"/>
<organism evidence="1 2">
    <name type="scientific">Corynebacterium ureicelerivorans</name>
    <dbReference type="NCBI Taxonomy" id="401472"/>
    <lineage>
        <taxon>Bacteria</taxon>
        <taxon>Bacillati</taxon>
        <taxon>Actinomycetota</taxon>
        <taxon>Actinomycetes</taxon>
        <taxon>Mycobacteriales</taxon>
        <taxon>Corynebacteriaceae</taxon>
        <taxon>Corynebacterium</taxon>
    </lineage>
</organism>
<dbReference type="EMBL" id="CP009215">
    <property type="protein sequence ID" value="AIL96489.1"/>
    <property type="molecule type" value="Genomic_DNA"/>
</dbReference>
<accession>A0A077HJY6</accession>
<evidence type="ECO:0000313" key="1">
    <source>
        <dbReference type="EMBL" id="AIL96489.1"/>
    </source>
</evidence>
<dbReference type="KEGG" id="cuv:CUREI_03550"/>
<reference evidence="1 2" key="1">
    <citation type="submission" date="2014-08" db="EMBL/GenBank/DDBJ databases">
        <title>Complete genome sequence of Corynebacterium ureicelerivorans DSM 45051, a lipophilic and urea-splitting isolate from a blood culture of a septicaemia patient.</title>
        <authorList>
            <person name="Tippelt A."/>
            <person name="Albersmeier A."/>
            <person name="Brinkrolf K."/>
            <person name="Ruckert C."/>
            <person name="Tauch A."/>
        </authorList>
    </citation>
    <scope>NUCLEOTIDE SEQUENCE [LARGE SCALE GENOMIC DNA]</scope>
    <source>
        <strain evidence="1 2">IMMIB RIV-2301</strain>
    </source>
</reference>
<dbReference type="STRING" id="401472.CUREI_03550"/>
<dbReference type="OrthoDB" id="4404933at2"/>